<reference evidence="2 3" key="1">
    <citation type="journal article" date="2018" name="Sci. Rep.">
        <title>Genomic signatures of local adaptation to the degree of environmental predictability in rotifers.</title>
        <authorList>
            <person name="Franch-Gras L."/>
            <person name="Hahn C."/>
            <person name="Garcia-Roger E.M."/>
            <person name="Carmona M.J."/>
            <person name="Serra M."/>
            <person name="Gomez A."/>
        </authorList>
    </citation>
    <scope>NUCLEOTIDE SEQUENCE [LARGE SCALE GENOMIC DNA]</scope>
    <source>
        <strain evidence="2">HYR1</strain>
    </source>
</reference>
<sequence>MDFNEFKGYYLAFVKIIRAIVILVYVSTEDNLFYFWVISSNSWIYLFRNFCFVCSMGCMKIFKISIFVTPNELNDNS</sequence>
<protein>
    <submittedName>
        <fullName evidence="2">Uncharacterized protein</fullName>
    </submittedName>
</protein>
<keyword evidence="1" id="KW-0472">Membrane</keyword>
<evidence type="ECO:0000313" key="3">
    <source>
        <dbReference type="Proteomes" id="UP000276133"/>
    </source>
</evidence>
<evidence type="ECO:0000256" key="1">
    <source>
        <dbReference type="SAM" id="Phobius"/>
    </source>
</evidence>
<keyword evidence="1" id="KW-0812">Transmembrane</keyword>
<keyword evidence="1" id="KW-1133">Transmembrane helix</keyword>
<accession>A0A3M7SPE1</accession>
<keyword evidence="3" id="KW-1185">Reference proteome</keyword>
<dbReference type="Proteomes" id="UP000276133">
    <property type="component" value="Unassembled WGS sequence"/>
</dbReference>
<dbReference type="EMBL" id="REGN01001010">
    <property type="protein sequence ID" value="RNA37673.1"/>
    <property type="molecule type" value="Genomic_DNA"/>
</dbReference>
<dbReference type="AlphaFoldDB" id="A0A3M7SPE1"/>
<comment type="caution">
    <text evidence="2">The sequence shown here is derived from an EMBL/GenBank/DDBJ whole genome shotgun (WGS) entry which is preliminary data.</text>
</comment>
<gene>
    <name evidence="2" type="ORF">BpHYR1_027018</name>
</gene>
<organism evidence="2 3">
    <name type="scientific">Brachionus plicatilis</name>
    <name type="common">Marine rotifer</name>
    <name type="synonym">Brachionus muelleri</name>
    <dbReference type="NCBI Taxonomy" id="10195"/>
    <lineage>
        <taxon>Eukaryota</taxon>
        <taxon>Metazoa</taxon>
        <taxon>Spiralia</taxon>
        <taxon>Gnathifera</taxon>
        <taxon>Rotifera</taxon>
        <taxon>Eurotatoria</taxon>
        <taxon>Monogononta</taxon>
        <taxon>Pseudotrocha</taxon>
        <taxon>Ploima</taxon>
        <taxon>Brachionidae</taxon>
        <taxon>Brachionus</taxon>
    </lineage>
</organism>
<evidence type="ECO:0000313" key="2">
    <source>
        <dbReference type="EMBL" id="RNA37673.1"/>
    </source>
</evidence>
<name>A0A3M7SPE1_BRAPC</name>
<proteinExistence type="predicted"/>
<feature type="transmembrane region" description="Helical" evidence="1">
    <location>
        <begin position="9"/>
        <end position="27"/>
    </location>
</feature>
<feature type="transmembrane region" description="Helical" evidence="1">
    <location>
        <begin position="33"/>
        <end position="54"/>
    </location>
</feature>